<feature type="compositionally biased region" description="Basic and acidic residues" evidence="1">
    <location>
        <begin position="659"/>
        <end position="669"/>
    </location>
</feature>
<dbReference type="HOGENOM" id="CLU_265730_0_0_0"/>
<feature type="transmembrane region" description="Helical" evidence="2">
    <location>
        <begin position="1120"/>
        <end position="1137"/>
    </location>
</feature>
<dbReference type="KEGG" id="saci:Sinac_2925"/>
<feature type="transmembrane region" description="Helical" evidence="2">
    <location>
        <begin position="1143"/>
        <end position="1165"/>
    </location>
</feature>
<keyword evidence="4" id="KW-1185">Reference proteome</keyword>
<dbReference type="Proteomes" id="UP000010798">
    <property type="component" value="Chromosome"/>
</dbReference>
<proteinExistence type="predicted"/>
<accession>L0DEV3</accession>
<feature type="region of interest" description="Disordered" evidence="1">
    <location>
        <begin position="1216"/>
        <end position="1251"/>
    </location>
</feature>
<feature type="region of interest" description="Disordered" evidence="1">
    <location>
        <begin position="1176"/>
        <end position="1196"/>
    </location>
</feature>
<dbReference type="AlphaFoldDB" id="L0DEV3"/>
<dbReference type="eggNOG" id="ENOG5031UKG">
    <property type="taxonomic scope" value="Bacteria"/>
</dbReference>
<gene>
    <name evidence="3" type="ordered locus">Sinac_2925</name>
</gene>
<evidence type="ECO:0000313" key="4">
    <source>
        <dbReference type="Proteomes" id="UP000010798"/>
    </source>
</evidence>
<keyword evidence="2" id="KW-1133">Transmembrane helix</keyword>
<evidence type="ECO:0000256" key="1">
    <source>
        <dbReference type="SAM" id="MobiDB-lite"/>
    </source>
</evidence>
<sequence length="1251" mass="136660">MPACSQGRRLCGLGGWDRGGSIGHVLYSEVASHTPQLGLRLTRDRTRGPFWISFPRKLIQLPPRRSSDLRRLIRLLTWGVLAVLAVGFLSSARAGEDPPPSAVEETKPNAPAVEVAKPVAPTVEATKPETPPPPVYIFLNSPAELEELWKKLKQPDFILMSGDELRKQTEPQPQGANPPLVAEAVVVRSVAIRGEVAGEMANLSVHLIVSTPTPGPNWVALRLDNQTVTRAIEKDRPLPLRVIPGGGWEVELSGQGEHQVQVDLKVRLRSTTEGRSLELGIPEAPSTQVALDVDQVVSDAQAGPVEPVNREPIREGKGTRLSSHLSPRSRLDLSWRVEAEPGAQLSPLLSIQGDIAIDVDPGAFRARSSWAIKSVRGSMRSLELRLDPDDEVLEVMLDGRSIPAGIERDGAERRLSIPLTEPLRPGVSPKRLSMTTQRKLPPQASARLSFHGFPLSNAKEQFGAIGIAQSGNLVISPTVGRGLRRIDPRTELTDDLRARPGTFLAYQFVDQPFDLELRIEPSPPLVHFDARTTVSLGAGQAKIDTWLGVETANGRLFDLNLVLPRGLELESVGPPDMVESWQLSPQRDEGRIVTARLTFRAQEGNSFGLHLVGRQVIDPSRPVALALFQPRESSLGGGRIAVLAERNLTVDVAERTEGSARTEAFRSARQEPPADWPWPPGRSATDNPALWLRYDGTPASLPLRMVVHPRSVTHETSLVLQVGRRGVDGRQETEFAVHFGTLEYVDVDVPPELVNRWEVEDGDVASRTDLGPTERGGRLFRLKLADEVTDRAKLTFRFRRSLAIELEPDRAAEVDVSWLRFPLGESAPVRARVASDSGIRVEVVPGGWQRAAGDDATASAGALPLQYRLLSSKAESETPPLRLTATALTLTPLPSLIASRLWLRTVQGPENDLRTTAWFWVEAHESTLSVSLPPEAVLSRVRVGGVAVERKEQLPNSTGYRFRFPSQAGQGPLLVALEYLIPASAVRHPWTPPRLLSGIVQQTRWEVVVPSSREIVGVPSGWTDENQWYWDKYVWRRRPWKSTEDLASWASGSTSRTRGVNGWDEDGRGDYHAYLFEHPGQPPELRLLIATRGSLVALCSGPVLALGVFVIVYRRRRFRLIWSVLLVLVLAVAASAQPSLTLQVVQCALVGVVFTLLAAALQWIVDRPRRGTTAVFGEPGQMGPAPNGGSSVNQLGGVGSDDSTAIRIRQVSTMDHPVAISQLGSDTASGRGGSRNLGQPIEPHPSGKNGP</sequence>
<keyword evidence="2" id="KW-0472">Membrane</keyword>
<evidence type="ECO:0000256" key="2">
    <source>
        <dbReference type="SAM" id="Phobius"/>
    </source>
</evidence>
<keyword evidence="2" id="KW-0812">Transmembrane</keyword>
<name>L0DEV3_SINAD</name>
<protein>
    <submittedName>
        <fullName evidence="3">Uncharacterized protein</fullName>
    </submittedName>
</protein>
<feature type="region of interest" description="Disordered" evidence="1">
    <location>
        <begin position="659"/>
        <end position="682"/>
    </location>
</feature>
<dbReference type="EMBL" id="CP003364">
    <property type="protein sequence ID" value="AGA27211.1"/>
    <property type="molecule type" value="Genomic_DNA"/>
</dbReference>
<feature type="transmembrane region" description="Helical" evidence="2">
    <location>
        <begin position="1095"/>
        <end position="1113"/>
    </location>
</feature>
<reference evidence="3 4" key="1">
    <citation type="submission" date="2012-02" db="EMBL/GenBank/DDBJ databases">
        <title>Complete sequence of chromosome of Singulisphaera acidiphila DSM 18658.</title>
        <authorList>
            <consortium name="US DOE Joint Genome Institute (JGI-PGF)"/>
            <person name="Lucas S."/>
            <person name="Copeland A."/>
            <person name="Lapidus A."/>
            <person name="Glavina del Rio T."/>
            <person name="Dalin E."/>
            <person name="Tice H."/>
            <person name="Bruce D."/>
            <person name="Goodwin L."/>
            <person name="Pitluck S."/>
            <person name="Peters L."/>
            <person name="Ovchinnikova G."/>
            <person name="Chertkov O."/>
            <person name="Kyrpides N."/>
            <person name="Mavromatis K."/>
            <person name="Ivanova N."/>
            <person name="Brettin T."/>
            <person name="Detter J.C."/>
            <person name="Han C."/>
            <person name="Larimer F."/>
            <person name="Land M."/>
            <person name="Hauser L."/>
            <person name="Markowitz V."/>
            <person name="Cheng J.-F."/>
            <person name="Hugenholtz P."/>
            <person name="Woyke T."/>
            <person name="Wu D."/>
            <person name="Tindall B."/>
            <person name="Pomrenke H."/>
            <person name="Brambilla E."/>
            <person name="Klenk H.-P."/>
            <person name="Eisen J.A."/>
        </authorList>
    </citation>
    <scope>NUCLEOTIDE SEQUENCE [LARGE SCALE GENOMIC DNA]</scope>
    <source>
        <strain evidence="4">ATCC BAA-1392 / DSM 18658 / VKM B-2454 / MOB10</strain>
    </source>
</reference>
<organism evidence="3 4">
    <name type="scientific">Singulisphaera acidiphila (strain ATCC BAA-1392 / DSM 18658 / VKM B-2454 / MOB10)</name>
    <dbReference type="NCBI Taxonomy" id="886293"/>
    <lineage>
        <taxon>Bacteria</taxon>
        <taxon>Pseudomonadati</taxon>
        <taxon>Planctomycetota</taxon>
        <taxon>Planctomycetia</taxon>
        <taxon>Isosphaerales</taxon>
        <taxon>Isosphaeraceae</taxon>
        <taxon>Singulisphaera</taxon>
    </lineage>
</organism>
<evidence type="ECO:0000313" key="3">
    <source>
        <dbReference type="EMBL" id="AGA27211.1"/>
    </source>
</evidence>